<evidence type="ECO:0000313" key="2">
    <source>
        <dbReference type="EMBL" id="HFI89986.1"/>
    </source>
</evidence>
<sequence length="102" mass="12158">MKAQNALTEYTMRRWTIFWTHINSITSLILGLFLAVLIQCYNGHNLFNLLLRFFDNKIMLEIPMLIYVIAAIWHLVEAQKSATEIEYKWLIETSMRSEYENI</sequence>
<proteinExistence type="predicted"/>
<accession>A0A7V3E5Q6</accession>
<name>A0A7V3E5Q6_9BACT</name>
<dbReference type="AlphaFoldDB" id="A0A7V3E5Q6"/>
<keyword evidence="1" id="KW-0472">Membrane</keyword>
<comment type="caution">
    <text evidence="2">The sequence shown here is derived from an EMBL/GenBank/DDBJ whole genome shotgun (WGS) entry which is preliminary data.</text>
</comment>
<dbReference type="EMBL" id="DSUJ01000002">
    <property type="protein sequence ID" value="HFI89986.1"/>
    <property type="molecule type" value="Genomic_DNA"/>
</dbReference>
<reference evidence="2" key="1">
    <citation type="journal article" date="2020" name="mSystems">
        <title>Genome- and Community-Level Interaction Insights into Carbon Utilization and Element Cycling Functions of Hydrothermarchaeota in Hydrothermal Sediment.</title>
        <authorList>
            <person name="Zhou Z."/>
            <person name="Liu Y."/>
            <person name="Xu W."/>
            <person name="Pan J."/>
            <person name="Luo Z.H."/>
            <person name="Li M."/>
        </authorList>
    </citation>
    <scope>NUCLEOTIDE SEQUENCE [LARGE SCALE GENOMIC DNA]</scope>
    <source>
        <strain evidence="2">SpSt-479</strain>
    </source>
</reference>
<feature type="transmembrane region" description="Helical" evidence="1">
    <location>
        <begin position="16"/>
        <end position="38"/>
    </location>
</feature>
<organism evidence="2">
    <name type="scientific">Ignavibacterium album</name>
    <dbReference type="NCBI Taxonomy" id="591197"/>
    <lineage>
        <taxon>Bacteria</taxon>
        <taxon>Pseudomonadati</taxon>
        <taxon>Ignavibacteriota</taxon>
        <taxon>Ignavibacteria</taxon>
        <taxon>Ignavibacteriales</taxon>
        <taxon>Ignavibacteriaceae</taxon>
        <taxon>Ignavibacterium</taxon>
    </lineage>
</organism>
<feature type="transmembrane region" description="Helical" evidence="1">
    <location>
        <begin position="58"/>
        <end position="76"/>
    </location>
</feature>
<gene>
    <name evidence="2" type="ORF">ENS31_00485</name>
</gene>
<keyword evidence="1" id="KW-1133">Transmembrane helix</keyword>
<evidence type="ECO:0000256" key="1">
    <source>
        <dbReference type="SAM" id="Phobius"/>
    </source>
</evidence>
<keyword evidence="1" id="KW-0812">Transmembrane</keyword>
<protein>
    <submittedName>
        <fullName evidence="2">Uncharacterized protein</fullName>
    </submittedName>
</protein>